<sequence length="368" mass="39603">MDRRDDYAIAPERTFLNHGSFGATPLPVLEVARGLRAEAEQDYPGFYHERVFPLLEASRRAVCHYLGVPADRGVFVRNATTAMQTVVDHLALRPGDRVVTTSREYEATTVLLRLLTARGVEVETVDGGFSGLGERVLAAVGPRTRAVVVSHVTSPWSQVNPVDELSDALAGTGVAVVVDGAHTAGMMPMPVAGPGVFGCLTLHKWLHLPTGTGFLVLPEEAAPTVRPVVTSWFAESEDLARRFSWAGTDDVVAHLLGREAVAYQRDLERDGLADHRAKLTTHAHDRLLAVPGVYALPPAPRAPAMVAVGLPALDPEELLARLHRRGVDLWCGTTGEGPVLRLSVAPYTTAEDVDHGLGVLDEELAALR</sequence>
<accession>A0A7G9R0N0</accession>
<dbReference type="KEGG" id="pei:H9L10_13110"/>
<dbReference type="Gene3D" id="3.90.1150.10">
    <property type="entry name" value="Aspartate Aminotransferase, domain 1"/>
    <property type="match status" value="1"/>
</dbReference>
<keyword evidence="3" id="KW-0808">Transferase</keyword>
<evidence type="ECO:0000256" key="1">
    <source>
        <dbReference type="ARBA" id="ARBA00022898"/>
    </source>
</evidence>
<evidence type="ECO:0000313" key="4">
    <source>
        <dbReference type="Proteomes" id="UP000515976"/>
    </source>
</evidence>
<dbReference type="InterPro" id="IPR000192">
    <property type="entry name" value="Aminotrans_V_dom"/>
</dbReference>
<dbReference type="SUPFAM" id="SSF53383">
    <property type="entry name" value="PLP-dependent transferases"/>
    <property type="match status" value="1"/>
</dbReference>
<gene>
    <name evidence="3" type="ORF">H9L10_13110</name>
</gene>
<dbReference type="Gene3D" id="3.40.640.10">
    <property type="entry name" value="Type I PLP-dependent aspartate aminotransferase-like (Major domain)"/>
    <property type="match status" value="1"/>
</dbReference>
<proteinExistence type="predicted"/>
<organism evidence="3 4">
    <name type="scientific">Phycicoccus endophyticus</name>
    <dbReference type="NCBI Taxonomy" id="1690220"/>
    <lineage>
        <taxon>Bacteria</taxon>
        <taxon>Bacillati</taxon>
        <taxon>Actinomycetota</taxon>
        <taxon>Actinomycetes</taxon>
        <taxon>Micrococcales</taxon>
        <taxon>Intrasporangiaceae</taxon>
        <taxon>Phycicoccus</taxon>
    </lineage>
</organism>
<dbReference type="Proteomes" id="UP000515976">
    <property type="component" value="Chromosome"/>
</dbReference>
<dbReference type="InterPro" id="IPR015421">
    <property type="entry name" value="PyrdxlP-dep_Trfase_major"/>
</dbReference>
<evidence type="ECO:0000313" key="3">
    <source>
        <dbReference type="EMBL" id="QNN49155.1"/>
    </source>
</evidence>
<reference evidence="3 4" key="1">
    <citation type="submission" date="2020-08" db="EMBL/GenBank/DDBJ databases">
        <title>Genome sequence of Phycicoccus endophyticus JCM 31784T.</title>
        <authorList>
            <person name="Hyun D.-W."/>
            <person name="Bae J.-W."/>
        </authorList>
    </citation>
    <scope>NUCLEOTIDE SEQUENCE [LARGE SCALE GENOMIC DNA]</scope>
    <source>
        <strain evidence="3 4">JCM 31784</strain>
    </source>
</reference>
<dbReference type="PROSITE" id="PS50206">
    <property type="entry name" value="RHODANESE_3"/>
    <property type="match status" value="1"/>
</dbReference>
<feature type="domain" description="Rhodanese" evidence="2">
    <location>
        <begin position="86"/>
        <end position="141"/>
    </location>
</feature>
<dbReference type="PANTHER" id="PTHR43092:SF2">
    <property type="entry name" value="HERCYNYLCYSTEINE SULFOXIDE LYASE"/>
    <property type="match status" value="1"/>
</dbReference>
<dbReference type="Pfam" id="PF00266">
    <property type="entry name" value="Aminotran_5"/>
    <property type="match status" value="1"/>
</dbReference>
<name>A0A7G9R0N0_9MICO</name>
<protein>
    <submittedName>
        <fullName evidence="3">Aminotransferase class V-fold PLP-dependent enzyme</fullName>
    </submittedName>
</protein>
<keyword evidence="4" id="KW-1185">Reference proteome</keyword>
<dbReference type="RefSeq" id="WP_166101129.1">
    <property type="nucleotide sequence ID" value="NZ_BMMY01000006.1"/>
</dbReference>
<dbReference type="InterPro" id="IPR001763">
    <property type="entry name" value="Rhodanese-like_dom"/>
</dbReference>
<keyword evidence="3" id="KW-0032">Aminotransferase</keyword>
<keyword evidence="1" id="KW-0663">Pyridoxal phosphate</keyword>
<evidence type="ECO:0000259" key="2">
    <source>
        <dbReference type="PROSITE" id="PS50206"/>
    </source>
</evidence>
<dbReference type="GO" id="GO:0008483">
    <property type="term" value="F:transaminase activity"/>
    <property type="evidence" value="ECO:0007669"/>
    <property type="project" value="UniProtKB-KW"/>
</dbReference>
<dbReference type="EMBL" id="CP060712">
    <property type="protein sequence ID" value="QNN49155.1"/>
    <property type="molecule type" value="Genomic_DNA"/>
</dbReference>
<dbReference type="InterPro" id="IPR015424">
    <property type="entry name" value="PyrdxlP-dep_Trfase"/>
</dbReference>
<dbReference type="PANTHER" id="PTHR43092">
    <property type="entry name" value="L-CYSTEINE DESULFHYDRASE"/>
    <property type="match status" value="1"/>
</dbReference>
<dbReference type="AlphaFoldDB" id="A0A7G9R0N0"/>
<dbReference type="InterPro" id="IPR015422">
    <property type="entry name" value="PyrdxlP-dep_Trfase_small"/>
</dbReference>